<name>A0A9P8PT07_9ASCO</name>
<dbReference type="AlphaFoldDB" id="A0A9P8PT07"/>
<organism evidence="1 2">
    <name type="scientific">Ogataea polymorpha</name>
    <dbReference type="NCBI Taxonomy" id="460523"/>
    <lineage>
        <taxon>Eukaryota</taxon>
        <taxon>Fungi</taxon>
        <taxon>Dikarya</taxon>
        <taxon>Ascomycota</taxon>
        <taxon>Saccharomycotina</taxon>
        <taxon>Pichiomycetes</taxon>
        <taxon>Pichiales</taxon>
        <taxon>Pichiaceae</taxon>
        <taxon>Ogataea</taxon>
    </lineage>
</organism>
<keyword evidence="2" id="KW-1185">Reference proteome</keyword>
<dbReference type="EMBL" id="JAEUBD010000146">
    <property type="protein sequence ID" value="KAH3676899.1"/>
    <property type="molecule type" value="Genomic_DNA"/>
</dbReference>
<evidence type="ECO:0000313" key="1">
    <source>
        <dbReference type="EMBL" id="KAH3676899.1"/>
    </source>
</evidence>
<proteinExistence type="predicted"/>
<reference evidence="1" key="1">
    <citation type="journal article" date="2021" name="Open Biol.">
        <title>Shared evolutionary footprints suggest mitochondrial oxidative damage underlies multiple complex I losses in fungi.</title>
        <authorList>
            <person name="Schikora-Tamarit M.A."/>
            <person name="Marcet-Houben M."/>
            <person name="Nosek J."/>
            <person name="Gabaldon T."/>
        </authorList>
    </citation>
    <scope>NUCLEOTIDE SEQUENCE</scope>
    <source>
        <strain evidence="1">NCAIM Y.01608</strain>
    </source>
</reference>
<comment type="caution">
    <text evidence="1">The sequence shown here is derived from an EMBL/GenBank/DDBJ whole genome shotgun (WGS) entry which is preliminary data.</text>
</comment>
<gene>
    <name evidence="1" type="ORF">OGATHE_001389</name>
</gene>
<sequence length="94" mass="10415">MSSCSRLLSLEARKYSFKRSSSEAKLFVKEVPDELSGLKGMGSRESLSMSRREPLYAPPLIAGVLAWSISKSFSKLYLVPVNPNVLDMLYKLAG</sequence>
<evidence type="ECO:0000313" key="2">
    <source>
        <dbReference type="Proteomes" id="UP000788993"/>
    </source>
</evidence>
<dbReference type="Proteomes" id="UP000788993">
    <property type="component" value="Unassembled WGS sequence"/>
</dbReference>
<accession>A0A9P8PT07</accession>
<protein>
    <submittedName>
        <fullName evidence="1">Uncharacterized protein</fullName>
    </submittedName>
</protein>
<reference evidence="1" key="2">
    <citation type="submission" date="2021-01" db="EMBL/GenBank/DDBJ databases">
        <authorList>
            <person name="Schikora-Tamarit M.A."/>
        </authorList>
    </citation>
    <scope>NUCLEOTIDE SEQUENCE</scope>
    <source>
        <strain evidence="1">NCAIM Y.01608</strain>
    </source>
</reference>